<organism evidence="2">
    <name type="scientific">Dissoconium aciculare CBS 342.82</name>
    <dbReference type="NCBI Taxonomy" id="1314786"/>
    <lineage>
        <taxon>Eukaryota</taxon>
        <taxon>Fungi</taxon>
        <taxon>Dikarya</taxon>
        <taxon>Ascomycota</taxon>
        <taxon>Pezizomycotina</taxon>
        <taxon>Dothideomycetes</taxon>
        <taxon>Dothideomycetidae</taxon>
        <taxon>Mycosphaerellales</taxon>
        <taxon>Dissoconiaceae</taxon>
        <taxon>Dissoconium</taxon>
    </lineage>
</organism>
<dbReference type="GeneID" id="54364909"/>
<protein>
    <submittedName>
        <fullName evidence="2">Uncharacterized protein</fullName>
    </submittedName>
</protein>
<reference evidence="2" key="2">
    <citation type="submission" date="2020-04" db="EMBL/GenBank/DDBJ databases">
        <authorList>
            <consortium name="NCBI Genome Project"/>
        </authorList>
    </citation>
    <scope>NUCLEOTIDE SEQUENCE</scope>
    <source>
        <strain evidence="2">CBS 342.82</strain>
    </source>
</reference>
<dbReference type="AlphaFoldDB" id="A0A6J3LWK0"/>
<dbReference type="Proteomes" id="UP000504637">
    <property type="component" value="Unplaced"/>
</dbReference>
<name>A0A6J3LWK0_9PEZI</name>
<proteinExistence type="predicted"/>
<keyword evidence="1" id="KW-1185">Reference proteome</keyword>
<accession>A0A6J3LWK0</accession>
<sequence>MTITGVVMNPIRAYETSQWDPSAMIVQDIRSRHGIQRALVRPASQVAAREPGQVFTVPPSPVDTKCIPPAPESQHEKWWSPVTMMTVHRVGGARPKQKRAADRPTLRVITHGLQPSDGRTKSLCRPLPPVEGKRYETKYDVQHELGTQLGLVQRELERTKALLERTRAERDWHECMIKHCEAGLKLMLAEEDEAVLVICRWIATHRKLLPALAAVLTLPRRRKDQRVRSGRQITPYTGQRFECPRDNDVGGAQW</sequence>
<evidence type="ECO:0000313" key="2">
    <source>
        <dbReference type="RefSeq" id="XP_033457064.1"/>
    </source>
</evidence>
<dbReference type="RefSeq" id="XP_033457064.1">
    <property type="nucleotide sequence ID" value="XM_033607109.1"/>
</dbReference>
<evidence type="ECO:0000313" key="1">
    <source>
        <dbReference type="Proteomes" id="UP000504637"/>
    </source>
</evidence>
<reference evidence="2" key="1">
    <citation type="submission" date="2020-01" db="EMBL/GenBank/DDBJ databases">
        <authorList>
            <consortium name="DOE Joint Genome Institute"/>
            <person name="Haridas S."/>
            <person name="Albert R."/>
            <person name="Binder M."/>
            <person name="Bloem J."/>
            <person name="Labutti K."/>
            <person name="Salamov A."/>
            <person name="Andreopoulos B."/>
            <person name="Baker S.E."/>
            <person name="Barry K."/>
            <person name="Bills G."/>
            <person name="Bluhm B.H."/>
            <person name="Cannon C."/>
            <person name="Castanera R."/>
            <person name="Culley D.E."/>
            <person name="Daum C."/>
            <person name="Ezra D."/>
            <person name="Gonzalez J.B."/>
            <person name="Henrissat B."/>
            <person name="Kuo A."/>
            <person name="Liang C."/>
            <person name="Lipzen A."/>
            <person name="Lutzoni F."/>
            <person name="Magnuson J."/>
            <person name="Mondo S."/>
            <person name="Nolan M."/>
            <person name="Ohm R."/>
            <person name="Pangilinan J."/>
            <person name="Park H.-J."/>
            <person name="Ramirez L."/>
            <person name="Alfaro M."/>
            <person name="Sun H."/>
            <person name="Tritt A."/>
            <person name="Yoshinaga Y."/>
            <person name="Zwiers L.-H."/>
            <person name="Turgeon B.G."/>
            <person name="Goodwin S.B."/>
            <person name="Spatafora J.W."/>
            <person name="Crous P.W."/>
            <person name="Grigoriev I.V."/>
        </authorList>
    </citation>
    <scope>NUCLEOTIDE SEQUENCE</scope>
    <source>
        <strain evidence="2">CBS 342.82</strain>
    </source>
</reference>
<gene>
    <name evidence="2" type="ORF">K489DRAFT_404022</name>
</gene>
<reference evidence="2" key="3">
    <citation type="submission" date="2025-08" db="UniProtKB">
        <authorList>
            <consortium name="RefSeq"/>
        </authorList>
    </citation>
    <scope>IDENTIFICATION</scope>
    <source>
        <strain evidence="2">CBS 342.82</strain>
    </source>
</reference>